<keyword evidence="5" id="KW-0687">Ribonucleoprotein</keyword>
<dbReference type="GO" id="GO:0005840">
    <property type="term" value="C:ribosome"/>
    <property type="evidence" value="ECO:0007669"/>
    <property type="project" value="UniProtKB-KW"/>
</dbReference>
<accession>A0A517XS30</accession>
<protein>
    <recommendedName>
        <fullName evidence="3">Large ribosomal subunit protein uL10</fullName>
    </recommendedName>
    <alternativeName>
        <fullName evidence="4">50S ribosomal protein L10</fullName>
    </alternativeName>
</protein>
<evidence type="ECO:0000256" key="1">
    <source>
        <dbReference type="ARBA" id="ARBA00002633"/>
    </source>
</evidence>
<dbReference type="Proteomes" id="UP000319576">
    <property type="component" value="Chromosome"/>
</dbReference>
<gene>
    <name evidence="5" type="ORF">ETAA1_22690</name>
</gene>
<dbReference type="AlphaFoldDB" id="A0A517XS30"/>
<comment type="function">
    <text evidence="1">Forms part of the ribosomal stalk, playing a central role in the interaction of the ribosome with GTP-bound translation factors.</text>
</comment>
<dbReference type="Pfam" id="PF00466">
    <property type="entry name" value="Ribosomal_L10"/>
    <property type="match status" value="1"/>
</dbReference>
<dbReference type="KEGG" id="uli:ETAA1_22690"/>
<dbReference type="InterPro" id="IPR001790">
    <property type="entry name" value="Ribosomal_uL10"/>
</dbReference>
<dbReference type="OrthoDB" id="278380at2"/>
<dbReference type="EMBL" id="CP036273">
    <property type="protein sequence ID" value="QDU20317.1"/>
    <property type="molecule type" value="Genomic_DNA"/>
</dbReference>
<dbReference type="SUPFAM" id="SSF160369">
    <property type="entry name" value="Ribosomal protein L10-like"/>
    <property type="match status" value="1"/>
</dbReference>
<sequence length="185" mass="19579">MSKKIKELELAALRKTFAGVKNYVILEPIKVDSATEFEFRKRLREKKVKTQLVKNTFLKKVFGENGIAIDGLSGPTLLCWGAESIKELSNAVDGVVKDLKKDPKAPDKFKEKTAVADGQPVTMAIAKTMPTRLEAIGDVLNAVLSAGGNIAAALTGPATQLAGILKAIEEKAADAPADAPAPPAA</sequence>
<evidence type="ECO:0000313" key="6">
    <source>
        <dbReference type="Proteomes" id="UP000319576"/>
    </source>
</evidence>
<reference evidence="5 6" key="1">
    <citation type="submission" date="2019-02" db="EMBL/GenBank/DDBJ databases">
        <title>Deep-cultivation of Planctomycetes and their phenomic and genomic characterization uncovers novel biology.</title>
        <authorList>
            <person name="Wiegand S."/>
            <person name="Jogler M."/>
            <person name="Boedeker C."/>
            <person name="Pinto D."/>
            <person name="Vollmers J."/>
            <person name="Rivas-Marin E."/>
            <person name="Kohn T."/>
            <person name="Peeters S.H."/>
            <person name="Heuer A."/>
            <person name="Rast P."/>
            <person name="Oberbeckmann S."/>
            <person name="Bunk B."/>
            <person name="Jeske O."/>
            <person name="Meyerdierks A."/>
            <person name="Storesund J.E."/>
            <person name="Kallscheuer N."/>
            <person name="Luecker S."/>
            <person name="Lage O.M."/>
            <person name="Pohl T."/>
            <person name="Merkel B.J."/>
            <person name="Hornburger P."/>
            <person name="Mueller R.-W."/>
            <person name="Bruemmer F."/>
            <person name="Labrenz M."/>
            <person name="Spormann A.M."/>
            <person name="Op den Camp H."/>
            <person name="Overmann J."/>
            <person name="Amann R."/>
            <person name="Jetten M.S.M."/>
            <person name="Mascher T."/>
            <person name="Medema M.H."/>
            <person name="Devos D.P."/>
            <person name="Kaster A.-K."/>
            <person name="Ovreas L."/>
            <person name="Rohde M."/>
            <person name="Galperin M.Y."/>
            <person name="Jogler C."/>
        </authorList>
    </citation>
    <scope>NUCLEOTIDE SEQUENCE [LARGE SCALE GENOMIC DNA]</scope>
    <source>
        <strain evidence="5 6">ETA_A1</strain>
    </source>
</reference>
<comment type="similarity">
    <text evidence="2">Belongs to the universal ribosomal protein uL10 family.</text>
</comment>
<evidence type="ECO:0000256" key="4">
    <source>
        <dbReference type="ARBA" id="ARBA00035502"/>
    </source>
</evidence>
<dbReference type="Gene3D" id="3.30.70.1730">
    <property type="match status" value="1"/>
</dbReference>
<keyword evidence="5" id="KW-0689">Ribosomal protein</keyword>
<dbReference type="InterPro" id="IPR043141">
    <property type="entry name" value="Ribosomal_uL10-like_sf"/>
</dbReference>
<evidence type="ECO:0000256" key="2">
    <source>
        <dbReference type="ARBA" id="ARBA00008889"/>
    </source>
</evidence>
<proteinExistence type="inferred from homology"/>
<organism evidence="5 6">
    <name type="scientific">Urbifossiella limnaea</name>
    <dbReference type="NCBI Taxonomy" id="2528023"/>
    <lineage>
        <taxon>Bacteria</taxon>
        <taxon>Pseudomonadati</taxon>
        <taxon>Planctomycetota</taxon>
        <taxon>Planctomycetia</taxon>
        <taxon>Gemmatales</taxon>
        <taxon>Gemmataceae</taxon>
        <taxon>Urbifossiella</taxon>
    </lineage>
</organism>
<evidence type="ECO:0000256" key="3">
    <source>
        <dbReference type="ARBA" id="ARBA00035202"/>
    </source>
</evidence>
<name>A0A517XS30_9BACT</name>
<dbReference type="RefSeq" id="WP_145237671.1">
    <property type="nucleotide sequence ID" value="NZ_CP036273.1"/>
</dbReference>
<keyword evidence="6" id="KW-1185">Reference proteome</keyword>
<evidence type="ECO:0000313" key="5">
    <source>
        <dbReference type="EMBL" id="QDU20317.1"/>
    </source>
</evidence>